<proteinExistence type="predicted"/>
<dbReference type="AlphaFoldDB" id="X1JLK6"/>
<evidence type="ECO:0000259" key="1">
    <source>
        <dbReference type="Pfam" id="PF13860"/>
    </source>
</evidence>
<dbReference type="InterPro" id="IPR025965">
    <property type="entry name" value="FlgD/Vpr_Ig-like"/>
</dbReference>
<comment type="caution">
    <text evidence="2">The sequence shown here is derived from an EMBL/GenBank/DDBJ whole genome shotgun (WGS) entry which is preliminary data.</text>
</comment>
<feature type="domain" description="FlgD/Vpr Ig-like" evidence="1">
    <location>
        <begin position="24"/>
        <end position="80"/>
    </location>
</feature>
<dbReference type="EMBL" id="BARU01044579">
    <property type="protein sequence ID" value="GAH79139.1"/>
    <property type="molecule type" value="Genomic_DNA"/>
</dbReference>
<evidence type="ECO:0000313" key="2">
    <source>
        <dbReference type="EMBL" id="GAH79139.1"/>
    </source>
</evidence>
<dbReference type="Pfam" id="PF13860">
    <property type="entry name" value="FlgD_ig"/>
    <property type="match status" value="1"/>
</dbReference>
<sequence>TSRDPLEYSYYKTTPIHSPQRQKSGTAKGVWRDAESVELKIYNVTGELLKSFLLPTVVSWDGTDDKGNIVPNGTYFYQLNVGNKSITKSMTLIR</sequence>
<feature type="non-terminal residue" evidence="2">
    <location>
        <position position="1"/>
    </location>
</feature>
<protein>
    <recommendedName>
        <fullName evidence="1">FlgD/Vpr Ig-like domain-containing protein</fullName>
    </recommendedName>
</protein>
<organism evidence="2">
    <name type="scientific">marine sediment metagenome</name>
    <dbReference type="NCBI Taxonomy" id="412755"/>
    <lineage>
        <taxon>unclassified sequences</taxon>
        <taxon>metagenomes</taxon>
        <taxon>ecological metagenomes</taxon>
    </lineage>
</organism>
<accession>X1JLK6</accession>
<dbReference type="InterPro" id="IPR026444">
    <property type="entry name" value="Secre_tail"/>
</dbReference>
<name>X1JLK6_9ZZZZ</name>
<dbReference type="Gene3D" id="2.60.40.4070">
    <property type="match status" value="1"/>
</dbReference>
<dbReference type="NCBIfam" id="TIGR04183">
    <property type="entry name" value="Por_Secre_tail"/>
    <property type="match status" value="1"/>
</dbReference>
<gene>
    <name evidence="2" type="ORF">S03H2_67941</name>
</gene>
<reference evidence="2" key="1">
    <citation type="journal article" date="2014" name="Front. Microbiol.">
        <title>High frequency of phylogenetically diverse reductive dehalogenase-homologous genes in deep subseafloor sedimentary metagenomes.</title>
        <authorList>
            <person name="Kawai M."/>
            <person name="Futagami T."/>
            <person name="Toyoda A."/>
            <person name="Takaki Y."/>
            <person name="Nishi S."/>
            <person name="Hori S."/>
            <person name="Arai W."/>
            <person name="Tsubouchi T."/>
            <person name="Morono Y."/>
            <person name="Uchiyama I."/>
            <person name="Ito T."/>
            <person name="Fujiyama A."/>
            <person name="Inagaki F."/>
            <person name="Takami H."/>
        </authorList>
    </citation>
    <scope>NUCLEOTIDE SEQUENCE</scope>
    <source>
        <strain evidence="2">Expedition CK06-06</strain>
    </source>
</reference>